<dbReference type="EMBL" id="MQUB01000001">
    <property type="protein sequence ID" value="PQB03652.1"/>
    <property type="molecule type" value="Genomic_DNA"/>
</dbReference>
<dbReference type="InterPro" id="IPR027417">
    <property type="entry name" value="P-loop_NTPase"/>
</dbReference>
<proteinExistence type="inferred from homology"/>
<dbReference type="InterPro" id="IPR003439">
    <property type="entry name" value="ABC_transporter-like_ATP-bd"/>
</dbReference>
<evidence type="ECO:0000259" key="5">
    <source>
        <dbReference type="PROSITE" id="PS50893"/>
    </source>
</evidence>
<dbReference type="SUPFAM" id="SSF52540">
    <property type="entry name" value="P-loop containing nucleoside triphosphate hydrolases"/>
    <property type="match status" value="1"/>
</dbReference>
<comment type="caution">
    <text evidence="6">The sequence shown here is derived from an EMBL/GenBank/DDBJ whole genome shotgun (WGS) entry which is preliminary data.</text>
</comment>
<dbReference type="InterPro" id="IPR019864">
    <property type="entry name" value="Motility-assoc_ABC_GldA"/>
</dbReference>
<gene>
    <name evidence="6" type="ORF">BST85_01095</name>
</gene>
<dbReference type="GO" id="GO:0005524">
    <property type="term" value="F:ATP binding"/>
    <property type="evidence" value="ECO:0007669"/>
    <property type="project" value="UniProtKB-KW"/>
</dbReference>
<comment type="similarity">
    <text evidence="1">Belongs to the ABC transporter superfamily.</text>
</comment>
<dbReference type="PANTHER" id="PTHR43335">
    <property type="entry name" value="ABC TRANSPORTER, ATP-BINDING PROTEIN"/>
    <property type="match status" value="1"/>
</dbReference>
<accession>A0A2S7KM22</accession>
<name>A0A2S7KM22_9FLAO</name>
<evidence type="ECO:0000256" key="4">
    <source>
        <dbReference type="ARBA" id="ARBA00022840"/>
    </source>
</evidence>
<keyword evidence="7" id="KW-1185">Reference proteome</keyword>
<dbReference type="PANTHER" id="PTHR43335:SF4">
    <property type="entry name" value="ABC TRANSPORTER, ATP-BINDING PROTEIN"/>
    <property type="match status" value="1"/>
</dbReference>
<dbReference type="InterPro" id="IPR003593">
    <property type="entry name" value="AAA+_ATPase"/>
</dbReference>
<dbReference type="RefSeq" id="WP_104811573.1">
    <property type="nucleotide sequence ID" value="NZ_MQUB01000001.1"/>
</dbReference>
<evidence type="ECO:0000256" key="2">
    <source>
        <dbReference type="ARBA" id="ARBA00022448"/>
    </source>
</evidence>
<dbReference type="CDD" id="cd03230">
    <property type="entry name" value="ABC_DR_subfamily_A"/>
    <property type="match status" value="1"/>
</dbReference>
<dbReference type="Gene3D" id="3.40.50.300">
    <property type="entry name" value="P-loop containing nucleotide triphosphate hydrolases"/>
    <property type="match status" value="1"/>
</dbReference>
<dbReference type="GO" id="GO:0016887">
    <property type="term" value="F:ATP hydrolysis activity"/>
    <property type="evidence" value="ECO:0007669"/>
    <property type="project" value="InterPro"/>
</dbReference>
<dbReference type="Proteomes" id="UP000239800">
    <property type="component" value="Unassembled WGS sequence"/>
</dbReference>
<feature type="domain" description="ABC transporter" evidence="5">
    <location>
        <begin position="3"/>
        <end position="228"/>
    </location>
</feature>
<reference evidence="6 7" key="1">
    <citation type="submission" date="2016-11" db="EMBL/GenBank/DDBJ databases">
        <title>Trade-off between light-utilization and light-protection in marine flavobacteria.</title>
        <authorList>
            <person name="Kumagai Y."/>
        </authorList>
    </citation>
    <scope>NUCLEOTIDE SEQUENCE [LARGE SCALE GENOMIC DNA]</scope>
    <source>
        <strain evidence="6 7">NBRC 107741</strain>
    </source>
</reference>
<protein>
    <submittedName>
        <fullName evidence="6">Gliding motility-associated ABC transporter ATP-binding subunit GldA</fullName>
    </submittedName>
</protein>
<dbReference type="SMART" id="SM00382">
    <property type="entry name" value="AAA"/>
    <property type="match status" value="1"/>
</dbReference>
<evidence type="ECO:0000313" key="6">
    <source>
        <dbReference type="EMBL" id="PQB03652.1"/>
    </source>
</evidence>
<evidence type="ECO:0000256" key="3">
    <source>
        <dbReference type="ARBA" id="ARBA00022741"/>
    </source>
</evidence>
<dbReference type="Pfam" id="PF00005">
    <property type="entry name" value="ABC_tran"/>
    <property type="match status" value="1"/>
</dbReference>
<sequence>MSIQVEHISKQFGDQVVVNDLNFEIEKGEIVGFLGPNGAGKSTTMKMLTTFWTPSSGKALVNGFSTETQQKQVQKSIGYLPEHNPLYEDMYVREYLEFQARIYHTDRDRIQLVIDQTGLQDQSFKRIGQLSKGYRQRVGLAGALLHDPEVLILDEPTTGLDPNQLMEIRQLIRSVGEKKTVLLSTHIMQEVEAICDRVIIIHQGEIVLDQPMSELRESETQVIEVEFDYRVEEVLLSRMDWVKEAKNVHDFVYQLTVDSGTDMRSRVFDFAQENGLKILELHQKHQSLEKLFVELTSRK</sequence>
<dbReference type="OrthoDB" id="9801987at2"/>
<organism evidence="6 7">
    <name type="scientific">Aureitalea marina</name>
    <dbReference type="NCBI Taxonomy" id="930804"/>
    <lineage>
        <taxon>Bacteria</taxon>
        <taxon>Pseudomonadati</taxon>
        <taxon>Bacteroidota</taxon>
        <taxon>Flavobacteriia</taxon>
        <taxon>Flavobacteriales</taxon>
        <taxon>Flavobacteriaceae</taxon>
        <taxon>Aureitalea</taxon>
    </lineage>
</organism>
<keyword evidence="3" id="KW-0547">Nucleotide-binding</keyword>
<dbReference type="AlphaFoldDB" id="A0A2S7KM22"/>
<keyword evidence="2" id="KW-0813">Transport</keyword>
<dbReference type="PROSITE" id="PS50893">
    <property type="entry name" value="ABC_TRANSPORTER_2"/>
    <property type="match status" value="1"/>
</dbReference>
<dbReference type="NCBIfam" id="TIGR03522">
    <property type="entry name" value="GldA_ABC_ATP"/>
    <property type="match status" value="1"/>
</dbReference>
<evidence type="ECO:0000313" key="7">
    <source>
        <dbReference type="Proteomes" id="UP000239800"/>
    </source>
</evidence>
<keyword evidence="4 6" id="KW-0067">ATP-binding</keyword>
<evidence type="ECO:0000256" key="1">
    <source>
        <dbReference type="ARBA" id="ARBA00005417"/>
    </source>
</evidence>